<dbReference type="Proteomes" id="UP000298138">
    <property type="component" value="Unassembled WGS sequence"/>
</dbReference>
<dbReference type="OrthoDB" id="5412502at2759"/>
<accession>A0A4S2MXI8</accession>
<evidence type="ECO:0000256" key="1">
    <source>
        <dbReference type="SAM" id="Phobius"/>
    </source>
</evidence>
<evidence type="ECO:0000313" key="3">
    <source>
        <dbReference type="Proteomes" id="UP000298138"/>
    </source>
</evidence>
<proteinExistence type="predicted"/>
<feature type="transmembrane region" description="Helical" evidence="1">
    <location>
        <begin position="284"/>
        <end position="305"/>
    </location>
</feature>
<dbReference type="InParanoid" id="A0A4S2MXI8"/>
<dbReference type="EMBL" id="ML220119">
    <property type="protein sequence ID" value="TGZ81408.1"/>
    <property type="molecule type" value="Genomic_DNA"/>
</dbReference>
<gene>
    <name evidence="2" type="ORF">EX30DRAFT_371411</name>
</gene>
<keyword evidence="1" id="KW-0472">Membrane</keyword>
<sequence length="430" mass="47600">MGRIDTAADNTVETKPRRTMTSAGRVLSFNTKPSALTTMMAKIVAAATMVKPVAALSGPMQFPESWTDVQLDIVGLLAVVGEAAMADQVQPITASMTCILPRLLPAPQSFLRTSRPWRLPPSNYGVIGIYSGNHSTTLNFFPEILHNIDELPRFTIRTISITRHNNPKHPHNSQGVFIRPWGPNNLLAFLGTFFSLGLIITSAILKDGMTLIAIILLSFTSSIVGLANYWKVDLQKRVANRLVPPGDVVVVGRQGALLIVRCDESLARELYFGQERCEYYVGELGFRFLAGAATFLFMAAVVFLASGTWEMQAAIGLSYIVLNGAYWLVAALIPGKQQWDLRAYELKEEGMETKNNYTMMIWEALKQTGNARWVRRAKLVPDTPQWEEWLVEAEENLGNEKEKWDPEAALDAKMLVSARSHPPSAGTMCA</sequence>
<keyword evidence="1" id="KW-1133">Transmembrane helix</keyword>
<keyword evidence="3" id="KW-1185">Reference proteome</keyword>
<feature type="transmembrane region" description="Helical" evidence="1">
    <location>
        <begin position="311"/>
        <end position="333"/>
    </location>
</feature>
<organism evidence="2 3">
    <name type="scientific">Ascodesmis nigricans</name>
    <dbReference type="NCBI Taxonomy" id="341454"/>
    <lineage>
        <taxon>Eukaryota</taxon>
        <taxon>Fungi</taxon>
        <taxon>Dikarya</taxon>
        <taxon>Ascomycota</taxon>
        <taxon>Pezizomycotina</taxon>
        <taxon>Pezizomycetes</taxon>
        <taxon>Pezizales</taxon>
        <taxon>Ascodesmidaceae</taxon>
        <taxon>Ascodesmis</taxon>
    </lineage>
</organism>
<name>A0A4S2MXI8_9PEZI</name>
<keyword evidence="1" id="KW-0812">Transmembrane</keyword>
<feature type="transmembrane region" description="Helical" evidence="1">
    <location>
        <begin position="186"/>
        <end position="205"/>
    </location>
</feature>
<reference evidence="2 3" key="1">
    <citation type="submission" date="2019-04" db="EMBL/GenBank/DDBJ databases">
        <title>Comparative genomics and transcriptomics to analyze fruiting body development in filamentous ascomycetes.</title>
        <authorList>
            <consortium name="DOE Joint Genome Institute"/>
            <person name="Lutkenhaus R."/>
            <person name="Traeger S."/>
            <person name="Breuer J."/>
            <person name="Kuo A."/>
            <person name="Lipzen A."/>
            <person name="Pangilinan J."/>
            <person name="Dilworth D."/>
            <person name="Sandor L."/>
            <person name="Poggeler S."/>
            <person name="Barry K."/>
            <person name="Grigoriev I.V."/>
            <person name="Nowrousian M."/>
        </authorList>
    </citation>
    <scope>NUCLEOTIDE SEQUENCE [LARGE SCALE GENOMIC DNA]</scope>
    <source>
        <strain evidence="2 3">CBS 389.68</strain>
    </source>
</reference>
<dbReference type="AlphaFoldDB" id="A0A4S2MXI8"/>
<protein>
    <submittedName>
        <fullName evidence="2">Uncharacterized protein</fullName>
    </submittedName>
</protein>
<feature type="transmembrane region" description="Helical" evidence="1">
    <location>
        <begin position="211"/>
        <end position="230"/>
    </location>
</feature>
<evidence type="ECO:0000313" key="2">
    <source>
        <dbReference type="EMBL" id="TGZ81408.1"/>
    </source>
</evidence>